<evidence type="ECO:0000313" key="5">
    <source>
        <dbReference type="Proteomes" id="UP001303899"/>
    </source>
</evidence>
<accession>A0ABU5SB09</accession>
<dbReference type="RefSeq" id="WP_323698990.1">
    <property type="nucleotide sequence ID" value="NZ_JAYGIL010000039.1"/>
</dbReference>
<name>A0ABU5SB09_9BACT</name>
<reference evidence="4 5" key="1">
    <citation type="submission" date="2023-12" db="EMBL/GenBank/DDBJ databases">
        <title>Novel species of the genus Arcicella isolated from rivers.</title>
        <authorList>
            <person name="Lu H."/>
        </authorList>
    </citation>
    <scope>NUCLEOTIDE SEQUENCE [LARGE SCALE GENOMIC DNA]</scope>
    <source>
        <strain evidence="4 5">DC2W</strain>
    </source>
</reference>
<evidence type="ECO:0000259" key="2">
    <source>
        <dbReference type="Pfam" id="PF01609"/>
    </source>
</evidence>
<evidence type="ECO:0000313" key="4">
    <source>
        <dbReference type="EMBL" id="MEA5405585.1"/>
    </source>
</evidence>
<dbReference type="InterPro" id="IPR025161">
    <property type="entry name" value="IS402-like_dom"/>
</dbReference>
<sequence>MLSKNTIEKWIIPNLSVGSRGFEPKVPLVELVEAILYRLKTGCQWRELPTERFFRGTILSWNSVYYHFNKWNKAGCWQKIFVNLLRENRQYLDLSRLSLDGSHTPSKNGGEAVAYQGRKSCKTTNALFVVDNQGIPLSMSTPQDGNHHDLYEINILFGELCDMLKEAKISLDGLFLNADGGFDSTVLKEACSKEGIIANIKPNPRNKQENKVPETGQEIFDDELYKGRYVIERTNAWIDSFKALLVRFEFLVQNWISLHLMAFSVILLRKVAKKTKV</sequence>
<gene>
    <name evidence="4" type="ORF">VB776_21775</name>
</gene>
<organism evidence="4 5">
    <name type="scientific">Arcicella gelida</name>
    <dbReference type="NCBI Taxonomy" id="2984195"/>
    <lineage>
        <taxon>Bacteria</taxon>
        <taxon>Pseudomonadati</taxon>
        <taxon>Bacteroidota</taxon>
        <taxon>Cytophagia</taxon>
        <taxon>Cytophagales</taxon>
        <taxon>Flectobacillaceae</taxon>
        <taxon>Arcicella</taxon>
    </lineage>
</organism>
<keyword evidence="1" id="KW-1133">Transmembrane helix</keyword>
<dbReference type="PANTHER" id="PTHR30007:SF0">
    <property type="entry name" value="TRANSPOSASE"/>
    <property type="match status" value="1"/>
</dbReference>
<keyword evidence="1" id="KW-0812">Transmembrane</keyword>
<dbReference type="EMBL" id="JAYGIL010000039">
    <property type="protein sequence ID" value="MEA5405585.1"/>
    <property type="molecule type" value="Genomic_DNA"/>
</dbReference>
<dbReference type="Pfam" id="PF13340">
    <property type="entry name" value="DUF4096"/>
    <property type="match status" value="1"/>
</dbReference>
<dbReference type="Pfam" id="PF01609">
    <property type="entry name" value="DDE_Tnp_1"/>
    <property type="match status" value="1"/>
</dbReference>
<feature type="domain" description="Insertion element IS402-like" evidence="3">
    <location>
        <begin position="18"/>
        <end position="81"/>
    </location>
</feature>
<evidence type="ECO:0000256" key="1">
    <source>
        <dbReference type="SAM" id="Phobius"/>
    </source>
</evidence>
<dbReference type="PANTHER" id="PTHR30007">
    <property type="entry name" value="PHP DOMAIN PROTEIN"/>
    <property type="match status" value="1"/>
</dbReference>
<proteinExistence type="predicted"/>
<feature type="transmembrane region" description="Helical" evidence="1">
    <location>
        <begin position="250"/>
        <end position="268"/>
    </location>
</feature>
<dbReference type="InterPro" id="IPR002559">
    <property type="entry name" value="Transposase_11"/>
</dbReference>
<evidence type="ECO:0000259" key="3">
    <source>
        <dbReference type="Pfam" id="PF13340"/>
    </source>
</evidence>
<dbReference type="Proteomes" id="UP001303899">
    <property type="component" value="Unassembled WGS sequence"/>
</dbReference>
<dbReference type="NCBIfam" id="NF033580">
    <property type="entry name" value="transpos_IS5_3"/>
    <property type="match status" value="1"/>
</dbReference>
<feature type="domain" description="Transposase IS4-like" evidence="2">
    <location>
        <begin position="99"/>
        <end position="265"/>
    </location>
</feature>
<protein>
    <submittedName>
        <fullName evidence="4">IS5 family transposase</fullName>
    </submittedName>
</protein>
<keyword evidence="1" id="KW-0472">Membrane</keyword>
<comment type="caution">
    <text evidence="4">The sequence shown here is derived from an EMBL/GenBank/DDBJ whole genome shotgun (WGS) entry which is preliminary data.</text>
</comment>
<keyword evidence="5" id="KW-1185">Reference proteome</keyword>